<keyword evidence="1" id="KW-0812">Transmembrane</keyword>
<sequence length="285" mass="32038">MAGSVPRQIDVHLNDNVSVNCLDGLKMKTNCSDGGVENVSITNSHNNCYFRCRLNQHCKVEVVLKVVTHLMLTTDMQFGGIFRTGGPVTDKPYISTAPEGTTEFMYTFKASTVVPGTSSTNTSYLRSATNTSIIVNIILAVIVVILLIIVFVLLGYYVKGRPIVMPIENTTWFKDNYNVTVTRQSCSDEEERRSVCLTSIVHITKDQDENKEDDKELSSDNFHLDETNRELDYSNTICEHREKEEVCGKIEMDDQESIDTSFFSSDDTDGESTGSYLFHEYDVVN</sequence>
<keyword evidence="3" id="KW-1185">Reference proteome</keyword>
<name>A0A2G8JF04_STIJA</name>
<dbReference type="EMBL" id="MRZV01002210">
    <property type="protein sequence ID" value="PIK34334.1"/>
    <property type="molecule type" value="Genomic_DNA"/>
</dbReference>
<organism evidence="2 3">
    <name type="scientific">Stichopus japonicus</name>
    <name type="common">Sea cucumber</name>
    <dbReference type="NCBI Taxonomy" id="307972"/>
    <lineage>
        <taxon>Eukaryota</taxon>
        <taxon>Metazoa</taxon>
        <taxon>Echinodermata</taxon>
        <taxon>Eleutherozoa</taxon>
        <taxon>Echinozoa</taxon>
        <taxon>Holothuroidea</taxon>
        <taxon>Aspidochirotacea</taxon>
        <taxon>Aspidochirotida</taxon>
        <taxon>Stichopodidae</taxon>
        <taxon>Apostichopus</taxon>
    </lineage>
</organism>
<comment type="caution">
    <text evidence="2">The sequence shown here is derived from an EMBL/GenBank/DDBJ whole genome shotgun (WGS) entry which is preliminary data.</text>
</comment>
<evidence type="ECO:0000313" key="2">
    <source>
        <dbReference type="EMBL" id="PIK34334.1"/>
    </source>
</evidence>
<accession>A0A2G8JF04</accession>
<proteinExistence type="predicted"/>
<feature type="transmembrane region" description="Helical" evidence="1">
    <location>
        <begin position="133"/>
        <end position="158"/>
    </location>
</feature>
<reference evidence="2 3" key="1">
    <citation type="journal article" date="2017" name="PLoS Biol.">
        <title>The sea cucumber genome provides insights into morphological evolution and visceral regeneration.</title>
        <authorList>
            <person name="Zhang X."/>
            <person name="Sun L."/>
            <person name="Yuan J."/>
            <person name="Sun Y."/>
            <person name="Gao Y."/>
            <person name="Zhang L."/>
            <person name="Li S."/>
            <person name="Dai H."/>
            <person name="Hamel J.F."/>
            <person name="Liu C."/>
            <person name="Yu Y."/>
            <person name="Liu S."/>
            <person name="Lin W."/>
            <person name="Guo K."/>
            <person name="Jin S."/>
            <person name="Xu P."/>
            <person name="Storey K.B."/>
            <person name="Huan P."/>
            <person name="Zhang T."/>
            <person name="Zhou Y."/>
            <person name="Zhang J."/>
            <person name="Lin C."/>
            <person name="Li X."/>
            <person name="Xing L."/>
            <person name="Huo D."/>
            <person name="Sun M."/>
            <person name="Wang L."/>
            <person name="Mercier A."/>
            <person name="Li F."/>
            <person name="Yang H."/>
            <person name="Xiang J."/>
        </authorList>
    </citation>
    <scope>NUCLEOTIDE SEQUENCE [LARGE SCALE GENOMIC DNA]</scope>
    <source>
        <strain evidence="2">Shaxun</strain>
        <tissue evidence="2">Muscle</tissue>
    </source>
</reference>
<evidence type="ECO:0000256" key="1">
    <source>
        <dbReference type="SAM" id="Phobius"/>
    </source>
</evidence>
<dbReference type="AlphaFoldDB" id="A0A2G8JF04"/>
<protein>
    <submittedName>
        <fullName evidence="2">Uncharacterized protein</fullName>
    </submittedName>
</protein>
<evidence type="ECO:0000313" key="3">
    <source>
        <dbReference type="Proteomes" id="UP000230750"/>
    </source>
</evidence>
<gene>
    <name evidence="2" type="ORF">BSL78_28842</name>
</gene>
<dbReference type="Proteomes" id="UP000230750">
    <property type="component" value="Unassembled WGS sequence"/>
</dbReference>
<keyword evidence="1" id="KW-1133">Transmembrane helix</keyword>
<keyword evidence="1" id="KW-0472">Membrane</keyword>